<evidence type="ECO:0000313" key="6">
    <source>
        <dbReference type="Ensembl" id="ENSEBUP00000019667.1"/>
    </source>
</evidence>
<dbReference type="InterPro" id="IPR001609">
    <property type="entry name" value="Myosin_head_motor_dom-like"/>
</dbReference>
<dbReference type="OMA" id="RWATIRA"/>
<dbReference type="GO" id="GO:0005096">
    <property type="term" value="F:GTPase activator activity"/>
    <property type="evidence" value="ECO:0007669"/>
    <property type="project" value="InterPro"/>
</dbReference>
<dbReference type="SMART" id="SM00242">
    <property type="entry name" value="MYSc"/>
    <property type="match status" value="1"/>
</dbReference>
<dbReference type="PANTHER" id="PTHR46184">
    <property type="entry name" value="UNCONVENTIONAL MYOSIN-IXB-LIKE PROTEIN"/>
    <property type="match status" value="1"/>
</dbReference>
<dbReference type="PROSITE" id="PS51456">
    <property type="entry name" value="MYOSIN_MOTOR"/>
    <property type="match status" value="1"/>
</dbReference>
<keyword evidence="3" id="KW-0009">Actin-binding</keyword>
<feature type="compositionally biased region" description="Basic and acidic residues" evidence="4">
    <location>
        <begin position="150"/>
        <end position="162"/>
    </location>
</feature>
<dbReference type="Gene3D" id="1.20.58.530">
    <property type="match status" value="1"/>
</dbReference>
<comment type="caution">
    <text evidence="3">Lacks conserved residue(s) required for the propagation of feature annotation.</text>
</comment>
<comment type="subcellular location">
    <subcellularLocation>
        <location evidence="1">Cytoplasm</location>
    </subcellularLocation>
</comment>
<evidence type="ECO:0000256" key="4">
    <source>
        <dbReference type="SAM" id="MobiDB-lite"/>
    </source>
</evidence>
<dbReference type="Proteomes" id="UP000694388">
    <property type="component" value="Unplaced"/>
</dbReference>
<organism evidence="6 7">
    <name type="scientific">Eptatretus burgeri</name>
    <name type="common">Inshore hagfish</name>
    <dbReference type="NCBI Taxonomy" id="7764"/>
    <lineage>
        <taxon>Eukaryota</taxon>
        <taxon>Metazoa</taxon>
        <taxon>Chordata</taxon>
        <taxon>Craniata</taxon>
        <taxon>Vertebrata</taxon>
        <taxon>Cyclostomata</taxon>
        <taxon>Myxini</taxon>
        <taxon>Myxiniformes</taxon>
        <taxon>Myxinidae</taxon>
        <taxon>Eptatretinae</taxon>
        <taxon>Eptatretus</taxon>
    </lineage>
</organism>
<keyword evidence="3" id="KW-0518">Myosin</keyword>
<dbReference type="Ensembl" id="ENSEBUT00000020243.1">
    <property type="protein sequence ID" value="ENSEBUP00000019667.1"/>
    <property type="gene ID" value="ENSEBUG00000012215.1"/>
</dbReference>
<dbReference type="GO" id="GO:0051015">
    <property type="term" value="F:actin filament binding"/>
    <property type="evidence" value="ECO:0007669"/>
    <property type="project" value="TreeGrafter"/>
</dbReference>
<dbReference type="GO" id="GO:0035556">
    <property type="term" value="P:intracellular signal transduction"/>
    <property type="evidence" value="ECO:0007669"/>
    <property type="project" value="InterPro"/>
</dbReference>
<accession>A0A8C4QUF8</accession>
<keyword evidence="2" id="KW-0963">Cytoplasm</keyword>
<proteinExistence type="inferred from homology"/>
<dbReference type="GO" id="GO:0005737">
    <property type="term" value="C:cytoplasm"/>
    <property type="evidence" value="ECO:0007669"/>
    <property type="project" value="UniProtKB-SubCell"/>
</dbReference>
<feature type="region of interest" description="Disordered" evidence="4">
    <location>
        <begin position="148"/>
        <end position="169"/>
    </location>
</feature>
<protein>
    <recommendedName>
        <fullName evidence="5">Myosin motor domain-containing protein</fullName>
    </recommendedName>
</protein>
<name>A0A8C4QUF8_EPTBU</name>
<feature type="compositionally biased region" description="Low complexity" evidence="4">
    <location>
        <begin position="210"/>
        <end position="223"/>
    </location>
</feature>
<comment type="similarity">
    <text evidence="3">Belongs to the TRAFAC class myosin-kinesin ATPase superfamily. Myosin family.</text>
</comment>
<dbReference type="GO" id="GO:0005524">
    <property type="term" value="F:ATP binding"/>
    <property type="evidence" value="ECO:0007669"/>
    <property type="project" value="InterPro"/>
</dbReference>
<dbReference type="InterPro" id="IPR027417">
    <property type="entry name" value="P-loop_NTPase"/>
</dbReference>
<dbReference type="PANTHER" id="PTHR46184:SF5">
    <property type="entry name" value="UNCONVENTIONAL MYOSIN-IXA-LIKE"/>
    <property type="match status" value="1"/>
</dbReference>
<dbReference type="InterPro" id="IPR046987">
    <property type="entry name" value="Myo9"/>
</dbReference>
<keyword evidence="7" id="KW-1185">Reference proteome</keyword>
<dbReference type="Pfam" id="PF00063">
    <property type="entry name" value="Myosin_head"/>
    <property type="match status" value="1"/>
</dbReference>
<evidence type="ECO:0000313" key="7">
    <source>
        <dbReference type="Proteomes" id="UP000694388"/>
    </source>
</evidence>
<sequence length="223" mass="25789">MEQEEYMNEGIAWHPIDYVDNLGCIKLIAKKPTGLFHLLDEECNFPQANNETLLAKFRKQHEGSKYLKLPAVMEPAFTIRHFAGKVKYNIKDFREKNMDHMRPDVIALLRSSRSWFVRGLIGIDPVALFRWATIRAFFQAVSRFRAAGRNQKERRATGEPMKRNAGPTQTQVATKGFSFLMHPVHQRSLQVLQRYRESHSMDQKNFQRAISTDSSIDSGTSCR</sequence>
<evidence type="ECO:0000259" key="5">
    <source>
        <dbReference type="PROSITE" id="PS51456"/>
    </source>
</evidence>
<evidence type="ECO:0000256" key="3">
    <source>
        <dbReference type="PROSITE-ProRule" id="PRU00782"/>
    </source>
</evidence>
<evidence type="ECO:0000256" key="2">
    <source>
        <dbReference type="ARBA" id="ARBA00022490"/>
    </source>
</evidence>
<dbReference type="GO" id="GO:0016459">
    <property type="term" value="C:myosin complex"/>
    <property type="evidence" value="ECO:0007669"/>
    <property type="project" value="UniProtKB-KW"/>
</dbReference>
<dbReference type="AlphaFoldDB" id="A0A8C4QUF8"/>
<evidence type="ECO:0000256" key="1">
    <source>
        <dbReference type="ARBA" id="ARBA00004496"/>
    </source>
</evidence>
<dbReference type="SUPFAM" id="SSF52540">
    <property type="entry name" value="P-loop containing nucleoside triphosphate hydrolases"/>
    <property type="match status" value="1"/>
</dbReference>
<dbReference type="GeneTree" id="ENSGT00940000154905"/>
<dbReference type="GO" id="GO:0000146">
    <property type="term" value="F:microfilament motor activity"/>
    <property type="evidence" value="ECO:0007669"/>
    <property type="project" value="InterPro"/>
</dbReference>
<keyword evidence="3" id="KW-0505">Motor protein</keyword>
<reference evidence="6" key="2">
    <citation type="submission" date="2025-09" db="UniProtKB">
        <authorList>
            <consortium name="Ensembl"/>
        </authorList>
    </citation>
    <scope>IDENTIFICATION</scope>
</reference>
<dbReference type="GO" id="GO:0005884">
    <property type="term" value="C:actin filament"/>
    <property type="evidence" value="ECO:0007669"/>
    <property type="project" value="TreeGrafter"/>
</dbReference>
<feature type="region of interest" description="Disordered" evidence="4">
    <location>
        <begin position="203"/>
        <end position="223"/>
    </location>
</feature>
<reference evidence="6" key="1">
    <citation type="submission" date="2025-08" db="UniProtKB">
        <authorList>
            <consortium name="Ensembl"/>
        </authorList>
    </citation>
    <scope>IDENTIFICATION</scope>
</reference>
<feature type="domain" description="Myosin motor" evidence="5">
    <location>
        <begin position="1"/>
        <end position="223"/>
    </location>
</feature>